<feature type="transmembrane region" description="Helical" evidence="1">
    <location>
        <begin position="384"/>
        <end position="409"/>
    </location>
</feature>
<feature type="transmembrane region" description="Helical" evidence="1">
    <location>
        <begin position="257"/>
        <end position="279"/>
    </location>
</feature>
<keyword evidence="1" id="KW-0472">Membrane</keyword>
<name>A0A3M8D2M4_9BACL</name>
<dbReference type="Proteomes" id="UP000269573">
    <property type="component" value="Unassembled WGS sequence"/>
</dbReference>
<evidence type="ECO:0000313" key="2">
    <source>
        <dbReference type="EMBL" id="RNB82163.1"/>
    </source>
</evidence>
<feature type="transmembrane region" description="Helical" evidence="1">
    <location>
        <begin position="469"/>
        <end position="486"/>
    </location>
</feature>
<keyword evidence="3" id="KW-1185">Reference proteome</keyword>
<feature type="transmembrane region" description="Helical" evidence="1">
    <location>
        <begin position="444"/>
        <end position="462"/>
    </location>
</feature>
<feature type="transmembrane region" description="Helical" evidence="1">
    <location>
        <begin position="35"/>
        <end position="58"/>
    </location>
</feature>
<proteinExistence type="predicted"/>
<evidence type="ECO:0008006" key="4">
    <source>
        <dbReference type="Google" id="ProtNLM"/>
    </source>
</evidence>
<feature type="transmembrane region" description="Helical" evidence="1">
    <location>
        <begin position="188"/>
        <end position="206"/>
    </location>
</feature>
<evidence type="ECO:0000256" key="1">
    <source>
        <dbReference type="SAM" id="Phobius"/>
    </source>
</evidence>
<keyword evidence="1" id="KW-0812">Transmembrane</keyword>
<dbReference type="RefSeq" id="WP_122925483.1">
    <property type="nucleotide sequence ID" value="NZ_RHHU01000013.1"/>
</dbReference>
<gene>
    <name evidence="2" type="ORF">EDM59_21430</name>
</gene>
<dbReference type="EMBL" id="RHHU01000013">
    <property type="protein sequence ID" value="RNB82163.1"/>
    <property type="molecule type" value="Genomic_DNA"/>
</dbReference>
<organism evidence="2 3">
    <name type="scientific">Brevibacillus nitrificans</name>
    <dbReference type="NCBI Taxonomy" id="651560"/>
    <lineage>
        <taxon>Bacteria</taxon>
        <taxon>Bacillati</taxon>
        <taxon>Bacillota</taxon>
        <taxon>Bacilli</taxon>
        <taxon>Bacillales</taxon>
        <taxon>Paenibacillaceae</taxon>
        <taxon>Brevibacillus</taxon>
    </lineage>
</organism>
<reference evidence="2 3" key="1">
    <citation type="submission" date="2018-10" db="EMBL/GenBank/DDBJ databases">
        <title>Phylogenomics of Brevibacillus.</title>
        <authorList>
            <person name="Dunlap C."/>
        </authorList>
    </citation>
    <scope>NUCLEOTIDE SEQUENCE [LARGE SCALE GENOMIC DNA]</scope>
    <source>
        <strain evidence="2 3">JCM 15774</strain>
    </source>
</reference>
<sequence>MALTAAHWMFAFVTLVIIAAIIFRRGVVIPTLIGTLLVAWMYKGSMVGGLTAVFNANLVAAKELFNIFLIMTFMVALLNSLKDLGADKQMIAPIQKYMVNGHVAFFVLVGITYVISLFFWPTPAVPLICALLVPAAVRAGLPVMGAAVAVALAGQGMALASDYVMQVVPMVTATAAGIDTALVADKSLVLSLITGLTSIAIAYVVMRKQIRKPNSVEVEQELAILQGVGAQGQAASEMSATAEDAIPKSVATKWGKAFAIIVPLTMLVVVGYMISTKVIEGREGGLIGGDGAALICGTAVMLLILATLAAKGMKAFDKIGDHLTEGFVVAFRVMGAVIPIAGFFFMGSSDFTGSILSLAEDAAKPAFLFDLVQSAQAYVPQSSFLTAFGILFVGMLTGLDGSGFAGLTLAGSLSGALAQGSGVDASTLAAIGQVGTIFTGGGTLVAWSSLVAVSGFCGVSAFDLARKNFLPVVVGLILSTIVALVIW</sequence>
<dbReference type="AlphaFoldDB" id="A0A3M8D2M4"/>
<keyword evidence="1" id="KW-1133">Transmembrane helix</keyword>
<feature type="transmembrane region" description="Helical" evidence="1">
    <location>
        <begin position="102"/>
        <end position="119"/>
    </location>
</feature>
<feature type="transmembrane region" description="Helical" evidence="1">
    <location>
        <begin position="125"/>
        <end position="151"/>
    </location>
</feature>
<feature type="transmembrane region" description="Helical" evidence="1">
    <location>
        <begin position="6"/>
        <end position="23"/>
    </location>
</feature>
<protein>
    <recommendedName>
        <fullName evidence="4">Transporter</fullName>
    </recommendedName>
</protein>
<feature type="transmembrane region" description="Helical" evidence="1">
    <location>
        <begin position="322"/>
        <end position="346"/>
    </location>
</feature>
<comment type="caution">
    <text evidence="2">The sequence shown here is derived from an EMBL/GenBank/DDBJ whole genome shotgun (WGS) entry which is preliminary data.</text>
</comment>
<feature type="transmembrane region" description="Helical" evidence="1">
    <location>
        <begin position="291"/>
        <end position="310"/>
    </location>
</feature>
<feature type="transmembrane region" description="Helical" evidence="1">
    <location>
        <begin position="163"/>
        <end position="182"/>
    </location>
</feature>
<accession>A0A3M8D2M4</accession>
<feature type="transmembrane region" description="Helical" evidence="1">
    <location>
        <begin position="64"/>
        <end position="81"/>
    </location>
</feature>
<evidence type="ECO:0000313" key="3">
    <source>
        <dbReference type="Proteomes" id="UP000269573"/>
    </source>
</evidence>